<dbReference type="InterPro" id="IPR016181">
    <property type="entry name" value="Acyl_CoA_acyltransferase"/>
</dbReference>
<dbReference type="RefSeq" id="WP_141269933.1">
    <property type="nucleotide sequence ID" value="NZ_BJNW01000016.1"/>
</dbReference>
<dbReference type="OrthoDB" id="3676098at2"/>
<keyword evidence="3" id="KW-1185">Reference proteome</keyword>
<dbReference type="PROSITE" id="PS51186">
    <property type="entry name" value="GNAT"/>
    <property type="match status" value="1"/>
</dbReference>
<name>A0A4Y4D3G5_KOCVA</name>
<dbReference type="Pfam" id="PF00583">
    <property type="entry name" value="Acetyltransf_1"/>
    <property type="match status" value="1"/>
</dbReference>
<protein>
    <recommendedName>
        <fullName evidence="1">N-acetyltransferase domain-containing protein</fullName>
    </recommendedName>
</protein>
<dbReference type="GO" id="GO:0016747">
    <property type="term" value="F:acyltransferase activity, transferring groups other than amino-acyl groups"/>
    <property type="evidence" value="ECO:0007669"/>
    <property type="project" value="InterPro"/>
</dbReference>
<dbReference type="SUPFAM" id="SSF55729">
    <property type="entry name" value="Acyl-CoA N-acyltransferases (Nat)"/>
    <property type="match status" value="1"/>
</dbReference>
<evidence type="ECO:0000313" key="2">
    <source>
        <dbReference type="EMBL" id="GEC99721.1"/>
    </source>
</evidence>
<gene>
    <name evidence="2" type="ORF">KVA01_18760</name>
</gene>
<sequence length="324" mass="34101">MSIDYRPWQEDDDLRLLELWPDADSAPAQAFRARLGAQDQSGFAVTLVATDDDVPVAAGVCYASVWHPQRLWLYVEVAPDHRHEGIGRELVSRLRAAASEGGAGASALRTRVTPESTGEGFARSLGLVEAMRSRVVRVDAGALPLPTLPTNPDGSDAESVGDLATGSVELTRAVEAFYRAVHAWDPVGDVSIGAVNKQFLSDTAGAYGAVVLRRGVTAEGGQGSQGEIAAFAVSYRPFDPANPHDEPMPNEVADVLLGYVPGAAGATEAQTGAALETLLALLVSDYPVEIEVDDSMGPLVTVVDNLLDAGVARVVTETETLVLD</sequence>
<evidence type="ECO:0000313" key="3">
    <source>
        <dbReference type="Proteomes" id="UP000315730"/>
    </source>
</evidence>
<dbReference type="Proteomes" id="UP000315730">
    <property type="component" value="Unassembled WGS sequence"/>
</dbReference>
<organism evidence="2 3">
    <name type="scientific">Kocuria varians</name>
    <name type="common">Micrococcus varians</name>
    <dbReference type="NCBI Taxonomy" id="1272"/>
    <lineage>
        <taxon>Bacteria</taxon>
        <taxon>Bacillati</taxon>
        <taxon>Actinomycetota</taxon>
        <taxon>Actinomycetes</taxon>
        <taxon>Micrococcales</taxon>
        <taxon>Micrococcaceae</taxon>
        <taxon>Kocuria</taxon>
    </lineage>
</organism>
<dbReference type="InterPro" id="IPR000182">
    <property type="entry name" value="GNAT_dom"/>
</dbReference>
<dbReference type="AlphaFoldDB" id="A0A4Y4D3G5"/>
<evidence type="ECO:0000259" key="1">
    <source>
        <dbReference type="PROSITE" id="PS51186"/>
    </source>
</evidence>
<reference evidence="2 3" key="1">
    <citation type="submission" date="2019-06" db="EMBL/GenBank/DDBJ databases">
        <title>Whole genome shotgun sequence of Kocuria varians NBRC 15358.</title>
        <authorList>
            <person name="Hosoyama A."/>
            <person name="Uohara A."/>
            <person name="Ohji S."/>
            <person name="Ichikawa N."/>
        </authorList>
    </citation>
    <scope>NUCLEOTIDE SEQUENCE [LARGE SCALE GENOMIC DNA]</scope>
    <source>
        <strain evidence="2 3">NBRC 15358</strain>
    </source>
</reference>
<dbReference type="EMBL" id="BJNW01000016">
    <property type="protein sequence ID" value="GEC99721.1"/>
    <property type="molecule type" value="Genomic_DNA"/>
</dbReference>
<comment type="caution">
    <text evidence="2">The sequence shown here is derived from an EMBL/GenBank/DDBJ whole genome shotgun (WGS) entry which is preliminary data.</text>
</comment>
<feature type="domain" description="N-acetyltransferase" evidence="1">
    <location>
        <begin position="3"/>
        <end position="149"/>
    </location>
</feature>
<proteinExistence type="predicted"/>
<accession>A0A4Y4D3G5</accession>
<dbReference type="STRING" id="1272.GCA_900014985_02267"/>
<dbReference type="CDD" id="cd04301">
    <property type="entry name" value="NAT_SF"/>
    <property type="match status" value="1"/>
</dbReference>
<dbReference type="Gene3D" id="3.40.630.30">
    <property type="match status" value="1"/>
</dbReference>